<proteinExistence type="predicted"/>
<dbReference type="Proteomes" id="UP000094385">
    <property type="component" value="Unassembled WGS sequence"/>
</dbReference>
<reference evidence="1 2" key="1">
    <citation type="journal article" date="2016" name="Proc. Natl. Acad. Sci. U.S.A.">
        <title>Comparative genomics of biotechnologically important yeasts.</title>
        <authorList>
            <person name="Riley R."/>
            <person name="Haridas S."/>
            <person name="Wolfe K.H."/>
            <person name="Lopes M.R."/>
            <person name="Hittinger C.T."/>
            <person name="Goeker M."/>
            <person name="Salamov A.A."/>
            <person name="Wisecaver J.H."/>
            <person name="Long T.M."/>
            <person name="Calvey C.H."/>
            <person name="Aerts A.L."/>
            <person name="Barry K.W."/>
            <person name="Choi C."/>
            <person name="Clum A."/>
            <person name="Coughlan A.Y."/>
            <person name="Deshpande S."/>
            <person name="Douglass A.P."/>
            <person name="Hanson S.J."/>
            <person name="Klenk H.-P."/>
            <person name="LaButti K.M."/>
            <person name="Lapidus A."/>
            <person name="Lindquist E.A."/>
            <person name="Lipzen A.M."/>
            <person name="Meier-Kolthoff J.P."/>
            <person name="Ohm R.A."/>
            <person name="Otillar R.P."/>
            <person name="Pangilinan J.L."/>
            <person name="Peng Y."/>
            <person name="Rokas A."/>
            <person name="Rosa C.A."/>
            <person name="Scheuner C."/>
            <person name="Sibirny A.A."/>
            <person name="Slot J.C."/>
            <person name="Stielow J.B."/>
            <person name="Sun H."/>
            <person name="Kurtzman C.P."/>
            <person name="Blackwell M."/>
            <person name="Grigoriev I.V."/>
            <person name="Jeffries T.W."/>
        </authorList>
    </citation>
    <scope>NUCLEOTIDE SEQUENCE [LARGE SCALE GENOMIC DNA]</scope>
    <source>
        <strain evidence="1 2">NRRL Y-11557</strain>
    </source>
</reference>
<protein>
    <submittedName>
        <fullName evidence="1">Uncharacterized protein</fullName>
    </submittedName>
</protein>
<keyword evidence="2" id="KW-1185">Reference proteome</keyword>
<sequence>MNVPFGSYVYNGHKWFGILDTAIIEVFQRDMHTNKITSRKYPVTEGGHKVVQGDSIDIGLTTKDVFSKDEMAIDDIRLEPVRLDAIFLMEVFSGAAKDTAVARSNHFVNPK</sequence>
<accession>A0A1E3PYA5</accession>
<evidence type="ECO:0000313" key="1">
    <source>
        <dbReference type="EMBL" id="ODQ70320.1"/>
    </source>
</evidence>
<name>A0A1E3PYA5_LIPST</name>
<dbReference type="OrthoDB" id="10553119at2759"/>
<gene>
    <name evidence="1" type="ORF">LIPSTDRAFT_29714</name>
</gene>
<dbReference type="EMBL" id="KV454300">
    <property type="protein sequence ID" value="ODQ70320.1"/>
    <property type="molecule type" value="Genomic_DNA"/>
</dbReference>
<organism evidence="1 2">
    <name type="scientific">Lipomyces starkeyi NRRL Y-11557</name>
    <dbReference type="NCBI Taxonomy" id="675824"/>
    <lineage>
        <taxon>Eukaryota</taxon>
        <taxon>Fungi</taxon>
        <taxon>Dikarya</taxon>
        <taxon>Ascomycota</taxon>
        <taxon>Saccharomycotina</taxon>
        <taxon>Lipomycetes</taxon>
        <taxon>Lipomycetales</taxon>
        <taxon>Lipomycetaceae</taxon>
        <taxon>Lipomyces</taxon>
    </lineage>
</organism>
<evidence type="ECO:0000313" key="2">
    <source>
        <dbReference type="Proteomes" id="UP000094385"/>
    </source>
</evidence>
<dbReference type="AlphaFoldDB" id="A0A1E3PYA5"/>